<dbReference type="EMBL" id="AP025316">
    <property type="protein sequence ID" value="BDD11794.1"/>
    <property type="molecule type" value="Genomic_DNA"/>
</dbReference>
<dbReference type="InterPro" id="IPR006311">
    <property type="entry name" value="TAT_signal"/>
</dbReference>
<keyword evidence="1" id="KW-0614">Plasmid</keyword>
<dbReference type="PIRSF" id="PIRSF028846">
    <property type="entry name" value="UCP028846"/>
    <property type="match status" value="1"/>
</dbReference>
<dbReference type="SMART" id="SM01149">
    <property type="entry name" value="DUF1237"/>
    <property type="match status" value="1"/>
</dbReference>
<dbReference type="InterPro" id="IPR008313">
    <property type="entry name" value="GH125"/>
</dbReference>
<dbReference type="GO" id="GO:0005975">
    <property type="term" value="P:carbohydrate metabolic process"/>
    <property type="evidence" value="ECO:0007669"/>
    <property type="project" value="InterPro"/>
</dbReference>
<dbReference type="PANTHER" id="PTHR31047">
    <property type="entry name" value="MEIOTICALLY UP-REGULATED GENE 157 PROTEIN"/>
    <property type="match status" value="1"/>
</dbReference>
<name>A0AAU9DB55_9BACT</name>
<dbReference type="KEGG" id="fax:FUAX_42260"/>
<evidence type="ECO:0000313" key="1">
    <source>
        <dbReference type="EMBL" id="BDD11794.1"/>
    </source>
</evidence>
<dbReference type="RefSeq" id="WP_338395194.1">
    <property type="nucleotide sequence ID" value="NZ_AP025316.1"/>
</dbReference>
<geneLocation type="plasmid" evidence="1 2">
    <name>pFA2</name>
</geneLocation>
<dbReference type="InterPro" id="IPR019546">
    <property type="entry name" value="TAT_signal_bac_arc"/>
</dbReference>
<keyword evidence="2" id="KW-1185">Reference proteome</keyword>
<dbReference type="Proteomes" id="UP001348817">
    <property type="component" value="Plasmid pFA2"/>
</dbReference>
<dbReference type="NCBIfam" id="TIGR01409">
    <property type="entry name" value="TAT_signal_seq"/>
    <property type="match status" value="1"/>
</dbReference>
<dbReference type="PROSITE" id="PS51318">
    <property type="entry name" value="TAT"/>
    <property type="match status" value="1"/>
</dbReference>
<dbReference type="Pfam" id="PF06824">
    <property type="entry name" value="Glyco_hydro_125"/>
    <property type="match status" value="1"/>
</dbReference>
<dbReference type="InterPro" id="IPR012341">
    <property type="entry name" value="6hp_glycosidase-like_sf"/>
</dbReference>
<proteinExistence type="predicted"/>
<protein>
    <recommendedName>
        <fullName evidence="3">Metal-independent alpha-mannosidase</fullName>
    </recommendedName>
</protein>
<dbReference type="PANTHER" id="PTHR31047:SF0">
    <property type="entry name" value="MEIOTICALLY UP-REGULATED GENE 157 PROTEIN"/>
    <property type="match status" value="1"/>
</dbReference>
<dbReference type="InterPro" id="IPR008928">
    <property type="entry name" value="6-hairpin_glycosidase_sf"/>
</dbReference>
<accession>A0AAU9DB55</accession>
<gene>
    <name evidence="1" type="ORF">FUAX_42260</name>
</gene>
<evidence type="ECO:0000313" key="2">
    <source>
        <dbReference type="Proteomes" id="UP001348817"/>
    </source>
</evidence>
<dbReference type="SUPFAM" id="SSF48208">
    <property type="entry name" value="Six-hairpin glycosidases"/>
    <property type="match status" value="1"/>
</dbReference>
<dbReference type="Gene3D" id="1.50.10.10">
    <property type="match status" value="1"/>
</dbReference>
<sequence length="477" mass="54464">MNKESRRDFIKKSALAGIALGVGAHGAIAKDKYSSNRPAPSSRKFTSRAVEKKIKEIKKAIADPELAWMFENCFPNTLDTTVETGTLKGKPDTFVITGDIPAMWLRDSTAQVWPYLPLLNEDEALKRMVLGLVNRQTACILIDPYANAFNKDGSEESHWKSDHTKMRNELHERKWEIDSLCYSVRLAYGYWKRTGDASCLDADWRKASKLIVQTFKEQQRKDGNGPYSFQRTTSKYEDNVPHYGWGNPVKPVGLICSIFRPSDDSTVFPFLVPSNYFAVASLRQMAEMHTKVHNDRAFAKECNDLADEVEEALEKYAVAMHESKGKIIPFEVDGFGNRMLMDDANVPSLLSLPYLDAMDAKDPLYQRTRDFVLSEDNPYFWKGDKAEGIGGPHVGMHYIWPMSITMRALTSDNEKEIRKCLRMLKDTHAGTGFMHEGFHKDNPEKFTRSWFAWANTLFGELVMKTYNERPHILRNSI</sequence>
<evidence type="ECO:0008006" key="3">
    <source>
        <dbReference type="Google" id="ProtNLM"/>
    </source>
</evidence>
<dbReference type="AlphaFoldDB" id="A0AAU9DB55"/>
<organism evidence="1 2">
    <name type="scientific">Fulvitalea axinellae</name>
    <dbReference type="NCBI Taxonomy" id="1182444"/>
    <lineage>
        <taxon>Bacteria</taxon>
        <taxon>Pseudomonadati</taxon>
        <taxon>Bacteroidota</taxon>
        <taxon>Cytophagia</taxon>
        <taxon>Cytophagales</taxon>
        <taxon>Persicobacteraceae</taxon>
        <taxon>Fulvitalea</taxon>
    </lineage>
</organism>
<reference evidence="1 2" key="1">
    <citation type="submission" date="2021-12" db="EMBL/GenBank/DDBJ databases">
        <title>Genome sequencing of bacteria with rrn-lacking chromosome and rrn-plasmid.</title>
        <authorList>
            <person name="Anda M."/>
            <person name="Iwasaki W."/>
        </authorList>
    </citation>
    <scope>NUCLEOTIDE SEQUENCE [LARGE SCALE GENOMIC DNA]</scope>
    <source>
        <strain evidence="1 2">DSM 100852</strain>
        <plasmid evidence="1 2">pFA2</plasmid>
    </source>
</reference>